<feature type="transmembrane region" description="Helical" evidence="2">
    <location>
        <begin position="187"/>
        <end position="206"/>
    </location>
</feature>
<proteinExistence type="predicted"/>
<evidence type="ECO:0000256" key="1">
    <source>
        <dbReference type="SAM" id="MobiDB-lite"/>
    </source>
</evidence>
<sequence length="633" mass="72040">MVRLKEGWSSPSGSPSHNLKDSQVLQNKIDQLTKQLEELEGKQNLNKSRKGKSKSPTQVQGMQRKRKKKRDHEYHTHTVGGQHKRENGKTDSGWFLKYYLLRALYFCVFCLLLSGTVIHLVELANPKVITKYVRDWELAKEAKDVTTLTVTAMEKWSLLLFSLGQRTVKVLQPGAQSFASWFLSVRLITKVYIGIGLITIFMIWLLQREIKRRKYVQRAYDKIRRLSNRFTDFYNGIIDEIRYESRILAEMVPHLVFAAVTVALLVFAPALVDETSKGVEGRLMMYGVPMVLSSRALFKYERKELMAIAQQNQDVPETSSKAAKGKDNSFFSKIYTSLIGDKESSGVYKYTQDPAVLLQSYENLGPVLYWLRYWSVLAAILVIEPLFSMVNTEYTPFRILKLWPHVRLLFMLWLQMPGTNGAYLAFKWIIPLVHRYFRAVNVSDIDVKQSGLFVTLLSSLLGPLNGAKVQEIVGTSGGAILAAMPFLFIPFTTSLGCTVFGLLRPIHAGIVTILAVENLAETARIIQDGNNNSNESININSRQQNTLNLAGTSMMCVHWLEYWLIYPSITSLMDSIPFLPLTIQLLVILALQIPYFHGIIRNKIFLLAENLPLPEMDILKSKSSEKIRAEKSR</sequence>
<feature type="transmembrane region" description="Helical" evidence="2">
    <location>
        <begin position="252"/>
        <end position="272"/>
    </location>
</feature>
<gene>
    <name evidence="3" type="ORF">ASTO00021_LOCUS8226</name>
</gene>
<keyword evidence="2" id="KW-0812">Transmembrane</keyword>
<protein>
    <submittedName>
        <fullName evidence="3">Uncharacterized protein</fullName>
    </submittedName>
</protein>
<feature type="transmembrane region" description="Helical" evidence="2">
    <location>
        <begin position="578"/>
        <end position="596"/>
    </location>
</feature>
<dbReference type="PANTHER" id="PTHR12300">
    <property type="entry name" value="HVA22-LIKE PROTEINS"/>
    <property type="match status" value="1"/>
</dbReference>
<evidence type="ECO:0000313" key="3">
    <source>
        <dbReference type="EMBL" id="CAE0437974.1"/>
    </source>
</evidence>
<keyword evidence="2" id="KW-0472">Membrane</keyword>
<feature type="transmembrane region" description="Helical" evidence="2">
    <location>
        <begin position="408"/>
        <end position="430"/>
    </location>
</feature>
<name>A0A7S3LQJ1_9STRA</name>
<evidence type="ECO:0000256" key="2">
    <source>
        <dbReference type="SAM" id="Phobius"/>
    </source>
</evidence>
<feature type="transmembrane region" description="Helical" evidence="2">
    <location>
        <begin position="479"/>
        <end position="502"/>
    </location>
</feature>
<feature type="region of interest" description="Disordered" evidence="1">
    <location>
        <begin position="1"/>
        <end position="24"/>
    </location>
</feature>
<feature type="region of interest" description="Disordered" evidence="1">
    <location>
        <begin position="40"/>
        <end position="85"/>
    </location>
</feature>
<reference evidence="3" key="1">
    <citation type="submission" date="2021-01" db="EMBL/GenBank/DDBJ databases">
        <authorList>
            <person name="Corre E."/>
            <person name="Pelletier E."/>
            <person name="Niang G."/>
            <person name="Scheremetjew M."/>
            <person name="Finn R."/>
            <person name="Kale V."/>
            <person name="Holt S."/>
            <person name="Cochrane G."/>
            <person name="Meng A."/>
            <person name="Brown T."/>
            <person name="Cohen L."/>
        </authorList>
    </citation>
    <scope>NUCLEOTIDE SEQUENCE</scope>
    <source>
        <strain evidence="3">GSBS06</strain>
    </source>
</reference>
<dbReference type="EMBL" id="HBIN01010973">
    <property type="protein sequence ID" value="CAE0437974.1"/>
    <property type="molecule type" value="Transcribed_RNA"/>
</dbReference>
<feature type="compositionally biased region" description="Polar residues" evidence="1">
    <location>
        <begin position="9"/>
        <end position="24"/>
    </location>
</feature>
<keyword evidence="2" id="KW-1133">Transmembrane helix</keyword>
<organism evidence="3">
    <name type="scientific">Aplanochytrium stocchinoi</name>
    <dbReference type="NCBI Taxonomy" id="215587"/>
    <lineage>
        <taxon>Eukaryota</taxon>
        <taxon>Sar</taxon>
        <taxon>Stramenopiles</taxon>
        <taxon>Bigyra</taxon>
        <taxon>Labyrinthulomycetes</taxon>
        <taxon>Thraustochytrida</taxon>
        <taxon>Thraustochytriidae</taxon>
        <taxon>Aplanochytrium</taxon>
    </lineage>
</organism>
<dbReference type="InterPro" id="IPR004345">
    <property type="entry name" value="TB2_DP1_HVA22"/>
</dbReference>
<accession>A0A7S3LQJ1</accession>
<feature type="transmembrane region" description="Helical" evidence="2">
    <location>
        <begin position="367"/>
        <end position="387"/>
    </location>
</feature>
<dbReference type="Pfam" id="PF03134">
    <property type="entry name" value="TB2_DP1_HVA22"/>
    <property type="match status" value="1"/>
</dbReference>
<feature type="transmembrane region" description="Helical" evidence="2">
    <location>
        <begin position="99"/>
        <end position="121"/>
    </location>
</feature>
<dbReference type="AlphaFoldDB" id="A0A7S3LQJ1"/>
<feature type="transmembrane region" description="Helical" evidence="2">
    <location>
        <begin position="547"/>
        <end position="566"/>
    </location>
</feature>